<evidence type="ECO:0000313" key="2">
    <source>
        <dbReference type="Proteomes" id="UP001215280"/>
    </source>
</evidence>
<dbReference type="EMBL" id="JARJLG010000025">
    <property type="protein sequence ID" value="KAJ7769685.1"/>
    <property type="molecule type" value="Genomic_DNA"/>
</dbReference>
<accession>A0AAD7NPF9</accession>
<comment type="caution">
    <text evidence="1">The sequence shown here is derived from an EMBL/GenBank/DDBJ whole genome shotgun (WGS) entry which is preliminary data.</text>
</comment>
<dbReference type="InterPro" id="IPR014752">
    <property type="entry name" value="Arrestin-like_C"/>
</dbReference>
<organism evidence="1 2">
    <name type="scientific">Mycena maculata</name>
    <dbReference type="NCBI Taxonomy" id="230809"/>
    <lineage>
        <taxon>Eukaryota</taxon>
        <taxon>Fungi</taxon>
        <taxon>Dikarya</taxon>
        <taxon>Basidiomycota</taxon>
        <taxon>Agaricomycotina</taxon>
        <taxon>Agaricomycetes</taxon>
        <taxon>Agaricomycetidae</taxon>
        <taxon>Agaricales</taxon>
        <taxon>Marasmiineae</taxon>
        <taxon>Mycenaceae</taxon>
        <taxon>Mycena</taxon>
    </lineage>
</organism>
<evidence type="ECO:0000313" key="1">
    <source>
        <dbReference type="EMBL" id="KAJ7769685.1"/>
    </source>
</evidence>
<dbReference type="Gene3D" id="2.60.40.640">
    <property type="match status" value="1"/>
</dbReference>
<gene>
    <name evidence="1" type="ORF">DFH07DRAFT_735972</name>
</gene>
<dbReference type="AlphaFoldDB" id="A0AAD7NPF9"/>
<evidence type="ECO:0008006" key="3">
    <source>
        <dbReference type="Google" id="ProtNLM"/>
    </source>
</evidence>
<reference evidence="1" key="1">
    <citation type="submission" date="2023-03" db="EMBL/GenBank/DDBJ databases">
        <title>Massive genome expansion in bonnet fungi (Mycena s.s.) driven by repeated elements and novel gene families across ecological guilds.</title>
        <authorList>
            <consortium name="Lawrence Berkeley National Laboratory"/>
            <person name="Harder C.B."/>
            <person name="Miyauchi S."/>
            <person name="Viragh M."/>
            <person name="Kuo A."/>
            <person name="Thoen E."/>
            <person name="Andreopoulos B."/>
            <person name="Lu D."/>
            <person name="Skrede I."/>
            <person name="Drula E."/>
            <person name="Henrissat B."/>
            <person name="Morin E."/>
            <person name="Kohler A."/>
            <person name="Barry K."/>
            <person name="LaButti K."/>
            <person name="Morin E."/>
            <person name="Salamov A."/>
            <person name="Lipzen A."/>
            <person name="Mereny Z."/>
            <person name="Hegedus B."/>
            <person name="Baldrian P."/>
            <person name="Stursova M."/>
            <person name="Weitz H."/>
            <person name="Taylor A."/>
            <person name="Grigoriev I.V."/>
            <person name="Nagy L.G."/>
            <person name="Martin F."/>
            <person name="Kauserud H."/>
        </authorList>
    </citation>
    <scope>NUCLEOTIDE SEQUENCE</scope>
    <source>
        <strain evidence="1">CBHHK188m</strain>
    </source>
</reference>
<sequence length="445" mass="50107">MSLLPIYNLREEAVTTALTATSALGNVAPSFNTSQSLDPKEYPYEIRNSWGKPWATLTLLAHPRLSRTTPTFLQGSSIAGSVKLSLSNRERIECIAIIVRGKLVTWDESESERRVSFWRLREVLWEMDMGDPRSSRGTDAGGRWGDKLHGEYRWEFSIKIPELLDAQPSDGERPRRLPHSFTERFSIPKITYEVKLRLNRGRFRPDDRLIVPFAYFTMQQPGPPSPMRQLAYQNNTDIPGPHLDSDGWHALEPVQIRGAIFGERAVDAKCTVFLAKPLCYTRSTSIPCAMAIETEDPQAADLLASIKSSTVYLQQCVSYTLGRSSTEITPCGQASWWPAKDAAALLRNPLQRHLMGKVQLRKDLQPSSTIKQFQVEYEIVVFPFGAVAFKPESSSPLATHGVEIVTCFAPGPRPRVPTNPVYEPNDAFVDKYYSSQPKRLPRIII</sequence>
<protein>
    <recommendedName>
        <fullName evidence="3">Arrestin-like N-terminal domain-containing protein</fullName>
    </recommendedName>
</protein>
<proteinExistence type="predicted"/>
<keyword evidence="2" id="KW-1185">Reference proteome</keyword>
<name>A0AAD7NPF9_9AGAR</name>
<dbReference type="Proteomes" id="UP001215280">
    <property type="component" value="Unassembled WGS sequence"/>
</dbReference>
<dbReference type="SUPFAM" id="SSF81296">
    <property type="entry name" value="E set domains"/>
    <property type="match status" value="1"/>
</dbReference>
<dbReference type="InterPro" id="IPR014756">
    <property type="entry name" value="Ig_E-set"/>
</dbReference>